<feature type="region of interest" description="Disordered" evidence="8">
    <location>
        <begin position="1"/>
        <end position="24"/>
    </location>
</feature>
<proteinExistence type="inferred from homology"/>
<evidence type="ECO:0000256" key="3">
    <source>
        <dbReference type="ARBA" id="ARBA00022448"/>
    </source>
</evidence>
<feature type="transmembrane region" description="Helical" evidence="9">
    <location>
        <begin position="176"/>
        <end position="197"/>
    </location>
</feature>
<feature type="transmembrane region" description="Helical" evidence="9">
    <location>
        <begin position="119"/>
        <end position="137"/>
    </location>
</feature>
<dbReference type="OrthoDB" id="2241241at2759"/>
<comment type="caution">
    <text evidence="10">The sequence shown here is derived from an EMBL/GenBank/DDBJ whole genome shotgun (WGS) entry which is preliminary data.</text>
</comment>
<reference evidence="10" key="1">
    <citation type="submission" date="2020-11" db="EMBL/GenBank/DDBJ databases">
        <authorList>
            <consortium name="DOE Joint Genome Institute"/>
            <person name="Ahrendt S."/>
            <person name="Riley R."/>
            <person name="Andreopoulos W."/>
            <person name="Labutti K."/>
            <person name="Pangilinan J."/>
            <person name="Ruiz-Duenas F.J."/>
            <person name="Barrasa J.M."/>
            <person name="Sanchez-Garcia M."/>
            <person name="Camarero S."/>
            <person name="Miyauchi S."/>
            <person name="Serrano A."/>
            <person name="Linde D."/>
            <person name="Babiker R."/>
            <person name="Drula E."/>
            <person name="Ayuso-Fernandez I."/>
            <person name="Pacheco R."/>
            <person name="Padilla G."/>
            <person name="Ferreira P."/>
            <person name="Barriuso J."/>
            <person name="Kellner H."/>
            <person name="Castanera R."/>
            <person name="Alfaro M."/>
            <person name="Ramirez L."/>
            <person name="Pisabarro A.G."/>
            <person name="Kuo A."/>
            <person name="Tritt A."/>
            <person name="Lipzen A."/>
            <person name="He G."/>
            <person name="Yan M."/>
            <person name="Ng V."/>
            <person name="Cullen D."/>
            <person name="Martin F."/>
            <person name="Rosso M.-N."/>
            <person name="Henrissat B."/>
            <person name="Hibbett D."/>
            <person name="Martinez A.T."/>
            <person name="Grigoriev I.V."/>
        </authorList>
    </citation>
    <scope>NUCLEOTIDE SEQUENCE</scope>
    <source>
        <strain evidence="10">CBS 506.95</strain>
    </source>
</reference>
<feature type="transmembrane region" description="Helical" evidence="9">
    <location>
        <begin position="143"/>
        <end position="164"/>
    </location>
</feature>
<keyword evidence="4 9" id="KW-0812">Transmembrane</keyword>
<evidence type="ECO:0000256" key="4">
    <source>
        <dbReference type="ARBA" id="ARBA00022692"/>
    </source>
</evidence>
<dbReference type="FunFam" id="1.20.1250.20:FF:000197">
    <property type="entry name" value="Siderophore iron transporter 1"/>
    <property type="match status" value="1"/>
</dbReference>
<feature type="transmembrane region" description="Helical" evidence="9">
    <location>
        <begin position="262"/>
        <end position="283"/>
    </location>
</feature>
<dbReference type="GO" id="GO:0022857">
    <property type="term" value="F:transmembrane transporter activity"/>
    <property type="evidence" value="ECO:0007669"/>
    <property type="project" value="InterPro"/>
</dbReference>
<keyword evidence="11" id="KW-1185">Reference proteome</keyword>
<feature type="compositionally biased region" description="Basic and acidic residues" evidence="8">
    <location>
        <begin position="1"/>
        <end position="18"/>
    </location>
</feature>
<evidence type="ECO:0000313" key="11">
    <source>
        <dbReference type="Proteomes" id="UP000807306"/>
    </source>
</evidence>
<feature type="transmembrane region" description="Helical" evidence="9">
    <location>
        <begin position="295"/>
        <end position="313"/>
    </location>
</feature>
<feature type="transmembrane region" description="Helical" evidence="9">
    <location>
        <begin position="535"/>
        <end position="557"/>
    </location>
</feature>
<evidence type="ECO:0000256" key="7">
    <source>
        <dbReference type="ARBA" id="ARBA00023136"/>
    </source>
</evidence>
<feature type="transmembrane region" description="Helical" evidence="9">
    <location>
        <begin position="459"/>
        <end position="485"/>
    </location>
</feature>
<dbReference type="SUPFAM" id="SSF103473">
    <property type="entry name" value="MFS general substrate transporter"/>
    <property type="match status" value="1"/>
</dbReference>
<dbReference type="InterPro" id="IPR011701">
    <property type="entry name" value="MFS"/>
</dbReference>
<dbReference type="GO" id="GO:0005886">
    <property type="term" value="C:plasma membrane"/>
    <property type="evidence" value="ECO:0007669"/>
    <property type="project" value="TreeGrafter"/>
</dbReference>
<accession>A0A9P6EIY5</accession>
<dbReference type="InterPro" id="IPR036259">
    <property type="entry name" value="MFS_trans_sf"/>
</dbReference>
<feature type="transmembrane region" description="Helical" evidence="9">
    <location>
        <begin position="333"/>
        <end position="359"/>
    </location>
</feature>
<feature type="transmembrane region" description="Helical" evidence="9">
    <location>
        <begin position="397"/>
        <end position="416"/>
    </location>
</feature>
<protein>
    <submittedName>
        <fullName evidence="10">Drug:h+ antiporter</fullName>
    </submittedName>
</protein>
<dbReference type="Gene3D" id="1.20.1250.20">
    <property type="entry name" value="MFS general substrate transporter like domains"/>
    <property type="match status" value="2"/>
</dbReference>
<organism evidence="10 11">
    <name type="scientific">Crepidotus variabilis</name>
    <dbReference type="NCBI Taxonomy" id="179855"/>
    <lineage>
        <taxon>Eukaryota</taxon>
        <taxon>Fungi</taxon>
        <taxon>Dikarya</taxon>
        <taxon>Basidiomycota</taxon>
        <taxon>Agaricomycotina</taxon>
        <taxon>Agaricomycetes</taxon>
        <taxon>Agaricomycetidae</taxon>
        <taxon>Agaricales</taxon>
        <taxon>Agaricineae</taxon>
        <taxon>Crepidotaceae</taxon>
        <taxon>Crepidotus</taxon>
    </lineage>
</organism>
<dbReference type="EMBL" id="MU157843">
    <property type="protein sequence ID" value="KAF9529935.1"/>
    <property type="molecule type" value="Genomic_DNA"/>
</dbReference>
<evidence type="ECO:0000256" key="8">
    <source>
        <dbReference type="SAM" id="MobiDB-lite"/>
    </source>
</evidence>
<dbReference type="GO" id="GO:0006811">
    <property type="term" value="P:monoatomic ion transport"/>
    <property type="evidence" value="ECO:0007669"/>
    <property type="project" value="UniProtKB-KW"/>
</dbReference>
<keyword evidence="6" id="KW-0406">Ion transport</keyword>
<evidence type="ECO:0000256" key="2">
    <source>
        <dbReference type="ARBA" id="ARBA00008335"/>
    </source>
</evidence>
<evidence type="ECO:0000313" key="10">
    <source>
        <dbReference type="EMBL" id="KAF9529935.1"/>
    </source>
</evidence>
<keyword evidence="3" id="KW-0813">Transport</keyword>
<keyword evidence="7 9" id="KW-0472">Membrane</keyword>
<comment type="similarity">
    <text evidence="2">Belongs to the major facilitator superfamily.</text>
</comment>
<feature type="transmembrane region" description="Helical" evidence="9">
    <location>
        <begin position="87"/>
        <end position="107"/>
    </location>
</feature>
<dbReference type="PANTHER" id="PTHR23501:SF87">
    <property type="entry name" value="SIDEROPHORE IRON TRANSPORTER 2"/>
    <property type="match status" value="1"/>
</dbReference>
<dbReference type="Proteomes" id="UP000807306">
    <property type="component" value="Unassembled WGS sequence"/>
</dbReference>
<sequence length="590" mass="63715">MDRPIHSNDHALAHDTEKTTSTSSHSLEGLEAHAGVQTVETAQKVYGRYSKWFLFVSLGLAAYVYSLDGTTTWNYLAFATSAFKDHSTISTIAVAQSVIISCGKPVIAKVADVGSRGTAYFAVLVFYVIGYIIIASAKNIGTVGGGIIIYAVGYTGLQLLQEIVIADNSTLKWRGVVSSLMTTPFIINAFVGSNVAANVLKGVGWRWGYGMFAILVPAALTPLIVTLLWAEHKARRIRKTEISAPVQKLPFGRRAWNVIEKLDVLGLLLLAASVCLILLPLTLAKKARNGWHNPSIIAMVVIGCLLVPTFAFYEAKVAKYPVVPGRFLRNRSVVIASLIGFFDFVSFYITSVYLYSFVIVVKDWSLLNSTYFSQTQTVALCVFGFTAGLVQRFIHRAKPMLVIGLAIRLLGCGLMIHSRGANASDVEIVWSQILQGMGGGFTAVANQVSAQASVPHVDVAMVTAVVLLVTEIGGAIGNAIAGAIWTSLMPQKMTKHLSFLSDAQRAELYGSLTTAAANPRGDPIREGVIMAYGDVMRILCIVATIFAIPPLLLSLFMPNWYLGDQQNAVEKVDLAGRKIADEDTEGKSAL</sequence>
<name>A0A9P6EIY5_9AGAR</name>
<feature type="transmembrane region" description="Helical" evidence="9">
    <location>
        <begin position="371"/>
        <end position="390"/>
    </location>
</feature>
<dbReference type="Pfam" id="PF07690">
    <property type="entry name" value="MFS_1"/>
    <property type="match status" value="1"/>
</dbReference>
<comment type="subcellular location">
    <subcellularLocation>
        <location evidence="1">Membrane</location>
        <topology evidence="1">Multi-pass membrane protein</topology>
    </subcellularLocation>
</comment>
<evidence type="ECO:0000256" key="6">
    <source>
        <dbReference type="ARBA" id="ARBA00023065"/>
    </source>
</evidence>
<evidence type="ECO:0000256" key="5">
    <source>
        <dbReference type="ARBA" id="ARBA00022989"/>
    </source>
</evidence>
<evidence type="ECO:0000256" key="1">
    <source>
        <dbReference type="ARBA" id="ARBA00004141"/>
    </source>
</evidence>
<keyword evidence="5 9" id="KW-1133">Transmembrane helix</keyword>
<evidence type="ECO:0000256" key="9">
    <source>
        <dbReference type="SAM" id="Phobius"/>
    </source>
</evidence>
<feature type="transmembrane region" description="Helical" evidence="9">
    <location>
        <begin position="209"/>
        <end position="230"/>
    </location>
</feature>
<feature type="transmembrane region" description="Helical" evidence="9">
    <location>
        <begin position="49"/>
        <end position="67"/>
    </location>
</feature>
<dbReference type="PANTHER" id="PTHR23501">
    <property type="entry name" value="MAJOR FACILITATOR SUPERFAMILY"/>
    <property type="match status" value="1"/>
</dbReference>
<gene>
    <name evidence="10" type="ORF">CPB83DRAFT_851846</name>
</gene>
<dbReference type="AlphaFoldDB" id="A0A9P6EIY5"/>